<evidence type="ECO:0000313" key="2">
    <source>
        <dbReference type="Proteomes" id="UP000792220"/>
    </source>
</evidence>
<dbReference type="KEGG" id="vg:15613140"/>
<sequence>MADNTIDIMDFDVEEDNNEYEIAIKPNTQNDSECNIMRKHENIYYYTNHDNKVII</sequence>
<name>A0A916KPN7_CBEPV</name>
<gene>
    <name evidence="1" type="ORF">CHBEV_150</name>
</gene>
<keyword evidence="2" id="KW-1185">Reference proteome</keyword>
<dbReference type="EMBL" id="HF679132">
    <property type="protein sequence ID" value="CCU55718.1"/>
    <property type="molecule type" value="Genomic_DNA"/>
</dbReference>
<dbReference type="Proteomes" id="UP000792220">
    <property type="component" value="Genome"/>
</dbReference>
<dbReference type="GeneID" id="15613140"/>
<protein>
    <submittedName>
        <fullName evidence="1">Uncharacterized protein</fullName>
    </submittedName>
</protein>
<accession>A0A916KPN7</accession>
<proteinExistence type="predicted"/>
<organism evidence="1 2">
    <name type="scientific">Choristoneura biennis entomopoxvirus</name>
    <name type="common">CbEPV</name>
    <dbReference type="NCBI Taxonomy" id="10288"/>
    <lineage>
        <taxon>Viruses</taxon>
        <taxon>Varidnaviria</taxon>
        <taxon>Bamfordvirae</taxon>
        <taxon>Nucleocytoviricota</taxon>
        <taxon>Pokkesviricetes</taxon>
        <taxon>Chitovirales</taxon>
        <taxon>Poxviridae</taxon>
        <taxon>Entomopoxvirinae</taxon>
        <taxon>Betaentomopoxvirus</taxon>
        <taxon>Betaentomopoxvirus cbiennis</taxon>
    </lineage>
</organism>
<reference evidence="1" key="1">
    <citation type="journal article" date="2013" name="J. Virol.">
        <title>New Insights into the Evolution of Entomopoxvirinae from the Complete Genome Sequences of Four Entomopoxviruses Infecting Adoxophyes honmai, Choristoneura biennis, Choristoneura rosaceana, and Mythimna separata.</title>
        <authorList>
            <person name="Theze J."/>
            <person name="Takatsuka J."/>
            <person name="Li Z."/>
            <person name="Gallais J."/>
            <person name="Doucet D."/>
            <person name="Arif B."/>
            <person name="Nakai M."/>
            <person name="Herniou E.A."/>
        </authorList>
    </citation>
    <scope>NUCLEOTIDE SEQUENCE</scope>
</reference>
<dbReference type="RefSeq" id="YP_008004220.1">
    <property type="nucleotide sequence ID" value="NC_021248.1"/>
</dbReference>
<evidence type="ECO:0000313" key="1">
    <source>
        <dbReference type="EMBL" id="CCU55718.1"/>
    </source>
</evidence>
<organismHost>
    <name type="scientific">Choristoneura fumiferana</name>
    <name type="common">Spruce budworm moth</name>
    <name type="synonym">Archips fumiferana</name>
    <dbReference type="NCBI Taxonomy" id="7141"/>
</organismHost>